<dbReference type="InterPro" id="IPR012675">
    <property type="entry name" value="Beta-grasp_dom_sf"/>
</dbReference>
<dbReference type="EMBL" id="JAMLDX010000023">
    <property type="protein sequence ID" value="MCP3732781.1"/>
    <property type="molecule type" value="Genomic_DNA"/>
</dbReference>
<proteinExistence type="inferred from homology"/>
<comment type="similarity">
    <text evidence="1">Belongs to the adrenodoxin/putidaredoxin family.</text>
</comment>
<dbReference type="Proteomes" id="UP001139451">
    <property type="component" value="Unassembled WGS sequence"/>
</dbReference>
<dbReference type="PANTHER" id="PTHR23426">
    <property type="entry name" value="FERREDOXIN/ADRENODOXIN"/>
    <property type="match status" value="1"/>
</dbReference>
<dbReference type="CDD" id="cd00207">
    <property type="entry name" value="fer2"/>
    <property type="match status" value="1"/>
</dbReference>
<feature type="domain" description="2Fe-2S ferredoxin-type" evidence="7">
    <location>
        <begin position="3"/>
        <end position="105"/>
    </location>
</feature>
<protein>
    <submittedName>
        <fullName evidence="8">2Fe-2S iron-sulfur cluster-binding protein</fullName>
    </submittedName>
</protein>
<dbReference type="PROSITE" id="PS00814">
    <property type="entry name" value="ADX"/>
    <property type="match status" value="1"/>
</dbReference>
<evidence type="ECO:0000256" key="4">
    <source>
        <dbReference type="ARBA" id="ARBA00023004"/>
    </source>
</evidence>
<dbReference type="InterPro" id="IPR001041">
    <property type="entry name" value="2Fe-2S_ferredoxin-type"/>
</dbReference>
<evidence type="ECO:0000256" key="5">
    <source>
        <dbReference type="ARBA" id="ARBA00023014"/>
    </source>
</evidence>
<evidence type="ECO:0000256" key="6">
    <source>
        <dbReference type="ARBA" id="ARBA00034078"/>
    </source>
</evidence>
<dbReference type="PRINTS" id="PR00355">
    <property type="entry name" value="ADRENODOXIN"/>
</dbReference>
<keyword evidence="9" id="KW-1185">Reference proteome</keyword>
<keyword evidence="4" id="KW-0408">Iron</keyword>
<organism evidence="8 9">
    <name type="scientific">Sphingomonas tagetis</name>
    <dbReference type="NCBI Taxonomy" id="2949092"/>
    <lineage>
        <taxon>Bacteria</taxon>
        <taxon>Pseudomonadati</taxon>
        <taxon>Pseudomonadota</taxon>
        <taxon>Alphaproteobacteria</taxon>
        <taxon>Sphingomonadales</taxon>
        <taxon>Sphingomonadaceae</taxon>
        <taxon>Sphingomonas</taxon>
    </lineage>
</organism>
<dbReference type="RefSeq" id="WP_254296501.1">
    <property type="nucleotide sequence ID" value="NZ_JAMLDX010000023.1"/>
</dbReference>
<evidence type="ECO:0000259" key="7">
    <source>
        <dbReference type="PROSITE" id="PS51085"/>
    </source>
</evidence>
<dbReference type="GO" id="GO:0140647">
    <property type="term" value="P:P450-containing electron transport chain"/>
    <property type="evidence" value="ECO:0007669"/>
    <property type="project" value="InterPro"/>
</dbReference>
<evidence type="ECO:0000313" key="8">
    <source>
        <dbReference type="EMBL" id="MCP3732781.1"/>
    </source>
</evidence>
<sequence length="106" mass="11389">MPKLVFIEANGAEHVVEAQADLSAMEVAVRFNINGIDGDCGGQAACATCHVFVDRPWMERVGKPSEHEVQMLELAEGAADNSRLACQVIVTPELDGLVLHMPAAQF</sequence>
<dbReference type="GO" id="GO:0009055">
    <property type="term" value="F:electron transfer activity"/>
    <property type="evidence" value="ECO:0007669"/>
    <property type="project" value="TreeGrafter"/>
</dbReference>
<dbReference type="SUPFAM" id="SSF54292">
    <property type="entry name" value="2Fe-2S ferredoxin-like"/>
    <property type="match status" value="1"/>
</dbReference>
<dbReference type="AlphaFoldDB" id="A0A9X2HKA9"/>
<accession>A0A9X2HKA9</accession>
<dbReference type="GO" id="GO:0051537">
    <property type="term" value="F:2 iron, 2 sulfur cluster binding"/>
    <property type="evidence" value="ECO:0007669"/>
    <property type="project" value="UniProtKB-KW"/>
</dbReference>
<name>A0A9X2HKA9_9SPHN</name>
<dbReference type="InterPro" id="IPR036010">
    <property type="entry name" value="2Fe-2S_ferredoxin-like_sf"/>
</dbReference>
<evidence type="ECO:0000313" key="9">
    <source>
        <dbReference type="Proteomes" id="UP001139451"/>
    </source>
</evidence>
<dbReference type="Pfam" id="PF00111">
    <property type="entry name" value="Fer2"/>
    <property type="match status" value="1"/>
</dbReference>
<keyword evidence="3" id="KW-0479">Metal-binding</keyword>
<dbReference type="GO" id="GO:0046872">
    <property type="term" value="F:metal ion binding"/>
    <property type="evidence" value="ECO:0007669"/>
    <property type="project" value="UniProtKB-KW"/>
</dbReference>
<dbReference type="PROSITE" id="PS51085">
    <property type="entry name" value="2FE2S_FER_2"/>
    <property type="match status" value="1"/>
</dbReference>
<evidence type="ECO:0000256" key="3">
    <source>
        <dbReference type="ARBA" id="ARBA00022723"/>
    </source>
</evidence>
<evidence type="ECO:0000256" key="2">
    <source>
        <dbReference type="ARBA" id="ARBA00022714"/>
    </source>
</evidence>
<dbReference type="InterPro" id="IPR018298">
    <property type="entry name" value="Adrenodoxin_Fe-S_BS"/>
</dbReference>
<dbReference type="PANTHER" id="PTHR23426:SF65">
    <property type="entry name" value="FERREDOXIN-2, MITOCHONDRIAL"/>
    <property type="match status" value="1"/>
</dbReference>
<dbReference type="InterPro" id="IPR001055">
    <property type="entry name" value="Adrenodoxin-like"/>
</dbReference>
<dbReference type="Gene3D" id="3.10.20.30">
    <property type="match status" value="1"/>
</dbReference>
<evidence type="ECO:0000256" key="1">
    <source>
        <dbReference type="ARBA" id="ARBA00010914"/>
    </source>
</evidence>
<reference evidence="8" key="1">
    <citation type="submission" date="2022-05" db="EMBL/GenBank/DDBJ databases">
        <title>Sphingomonas sp. strain MG17 Genome sequencing and assembly.</title>
        <authorList>
            <person name="Kim I."/>
        </authorList>
    </citation>
    <scope>NUCLEOTIDE SEQUENCE</scope>
    <source>
        <strain evidence="8">MG17</strain>
    </source>
</reference>
<comment type="cofactor">
    <cofactor evidence="6">
        <name>[2Fe-2S] cluster</name>
        <dbReference type="ChEBI" id="CHEBI:190135"/>
    </cofactor>
</comment>
<keyword evidence="5" id="KW-0411">Iron-sulfur</keyword>
<gene>
    <name evidence="8" type="ORF">M9978_20385</name>
</gene>
<keyword evidence="2" id="KW-0001">2Fe-2S</keyword>
<comment type="caution">
    <text evidence="8">The sequence shown here is derived from an EMBL/GenBank/DDBJ whole genome shotgun (WGS) entry which is preliminary data.</text>
</comment>